<reference evidence="3" key="1">
    <citation type="journal article" date="2019" name="Int. J. Syst. Evol. Microbiol.">
        <title>The Global Catalogue of Microorganisms (GCM) 10K type strain sequencing project: providing services to taxonomists for standard genome sequencing and annotation.</title>
        <authorList>
            <consortium name="The Broad Institute Genomics Platform"/>
            <consortium name="The Broad Institute Genome Sequencing Center for Infectious Disease"/>
            <person name="Wu L."/>
            <person name="Ma J."/>
        </authorList>
    </citation>
    <scope>NUCLEOTIDE SEQUENCE [LARGE SCALE GENOMIC DNA]</scope>
    <source>
        <strain evidence="3">JCM 31696</strain>
    </source>
</reference>
<protein>
    <submittedName>
        <fullName evidence="2">DEAD/DEAH box helicase</fullName>
    </submittedName>
</protein>
<keyword evidence="3" id="KW-1185">Reference proteome</keyword>
<name>A0ABW3CBK8_9ACTN</name>
<organism evidence="2 3">
    <name type="scientific">Actinomadura adrarensis</name>
    <dbReference type="NCBI Taxonomy" id="1819600"/>
    <lineage>
        <taxon>Bacteria</taxon>
        <taxon>Bacillati</taxon>
        <taxon>Actinomycetota</taxon>
        <taxon>Actinomycetes</taxon>
        <taxon>Streptosporangiales</taxon>
        <taxon>Thermomonosporaceae</taxon>
        <taxon>Actinomadura</taxon>
    </lineage>
</organism>
<feature type="compositionally biased region" description="Low complexity" evidence="1">
    <location>
        <begin position="163"/>
        <end position="173"/>
    </location>
</feature>
<keyword evidence="2" id="KW-0378">Hydrolase</keyword>
<evidence type="ECO:0000313" key="3">
    <source>
        <dbReference type="Proteomes" id="UP001597083"/>
    </source>
</evidence>
<evidence type="ECO:0000256" key="1">
    <source>
        <dbReference type="SAM" id="MobiDB-lite"/>
    </source>
</evidence>
<feature type="region of interest" description="Disordered" evidence="1">
    <location>
        <begin position="161"/>
        <end position="182"/>
    </location>
</feature>
<sequence length="182" mass="19718">WDARGINTLIDLTTATTPTAIVQTRGRALRLDPSWPEKSANTWTVVCVSHDHPKGQADWDRFVRKHNGYLAAAPNGEIVSGVAHVEASFSPYAPPDPGPDDGDPYASLNQAMLARAEKREGTRETWRLGTPFRDELVHTLRIRPEKSSVVAVIGQATIEPSRPAVVPAQDLAAPAPPPLPPL</sequence>
<dbReference type="Proteomes" id="UP001597083">
    <property type="component" value="Unassembled WGS sequence"/>
</dbReference>
<dbReference type="EMBL" id="JBHTIR010000871">
    <property type="protein sequence ID" value="MFD0851890.1"/>
    <property type="molecule type" value="Genomic_DNA"/>
</dbReference>
<gene>
    <name evidence="2" type="ORF">ACFQ07_06640</name>
</gene>
<evidence type="ECO:0000313" key="2">
    <source>
        <dbReference type="EMBL" id="MFD0851890.1"/>
    </source>
</evidence>
<proteinExistence type="predicted"/>
<keyword evidence="2" id="KW-0067">ATP-binding</keyword>
<keyword evidence="2" id="KW-0347">Helicase</keyword>
<feature type="non-terminal residue" evidence="2">
    <location>
        <position position="182"/>
    </location>
</feature>
<dbReference type="GO" id="GO:0004386">
    <property type="term" value="F:helicase activity"/>
    <property type="evidence" value="ECO:0007669"/>
    <property type="project" value="UniProtKB-KW"/>
</dbReference>
<keyword evidence="2" id="KW-0547">Nucleotide-binding</keyword>
<feature type="non-terminal residue" evidence="2">
    <location>
        <position position="1"/>
    </location>
</feature>
<comment type="caution">
    <text evidence="2">The sequence shown here is derived from an EMBL/GenBank/DDBJ whole genome shotgun (WGS) entry which is preliminary data.</text>
</comment>
<accession>A0ABW3CBK8</accession>